<dbReference type="AlphaFoldDB" id="A0A2P2N7B2"/>
<protein>
    <submittedName>
        <fullName evidence="1">Uncharacterized protein</fullName>
    </submittedName>
</protein>
<reference evidence="1" key="1">
    <citation type="submission" date="2018-02" db="EMBL/GenBank/DDBJ databases">
        <title>Rhizophora mucronata_Transcriptome.</title>
        <authorList>
            <person name="Meera S.P."/>
            <person name="Sreeshan A."/>
            <person name="Augustine A."/>
        </authorList>
    </citation>
    <scope>NUCLEOTIDE SEQUENCE</scope>
    <source>
        <tissue evidence="1">Leaf</tissue>
    </source>
</reference>
<name>A0A2P2N7B2_RHIMU</name>
<evidence type="ECO:0000313" key="1">
    <source>
        <dbReference type="EMBL" id="MBX38389.1"/>
    </source>
</evidence>
<dbReference type="EMBL" id="GGEC01057905">
    <property type="protein sequence ID" value="MBX38389.1"/>
    <property type="molecule type" value="Transcribed_RNA"/>
</dbReference>
<organism evidence="1">
    <name type="scientific">Rhizophora mucronata</name>
    <name type="common">Asiatic mangrove</name>
    <dbReference type="NCBI Taxonomy" id="61149"/>
    <lineage>
        <taxon>Eukaryota</taxon>
        <taxon>Viridiplantae</taxon>
        <taxon>Streptophyta</taxon>
        <taxon>Embryophyta</taxon>
        <taxon>Tracheophyta</taxon>
        <taxon>Spermatophyta</taxon>
        <taxon>Magnoliopsida</taxon>
        <taxon>eudicotyledons</taxon>
        <taxon>Gunneridae</taxon>
        <taxon>Pentapetalae</taxon>
        <taxon>rosids</taxon>
        <taxon>fabids</taxon>
        <taxon>Malpighiales</taxon>
        <taxon>Rhizophoraceae</taxon>
        <taxon>Rhizophora</taxon>
    </lineage>
</organism>
<proteinExistence type="predicted"/>
<sequence length="17" mass="1930">MFDSKFQSFCGLDSNGF</sequence>
<accession>A0A2P2N7B2</accession>